<gene>
    <name evidence="1" type="ORF">L9F63_012026</name>
</gene>
<reference evidence="1" key="2">
    <citation type="submission" date="2023-05" db="EMBL/GenBank/DDBJ databases">
        <authorList>
            <person name="Fouks B."/>
        </authorList>
    </citation>
    <scope>NUCLEOTIDE SEQUENCE</scope>
    <source>
        <strain evidence="1">Stay&amp;Tobe</strain>
        <tissue evidence="1">Testes</tissue>
    </source>
</reference>
<proteinExistence type="predicted"/>
<evidence type="ECO:0000313" key="2">
    <source>
        <dbReference type="Proteomes" id="UP001233999"/>
    </source>
</evidence>
<dbReference type="Proteomes" id="UP001233999">
    <property type="component" value="Unassembled WGS sequence"/>
</dbReference>
<comment type="caution">
    <text evidence="1">The sequence shown here is derived from an EMBL/GenBank/DDBJ whole genome shotgun (WGS) entry which is preliminary data.</text>
</comment>
<name>A0AAD8AE71_DIPPU</name>
<dbReference type="EMBL" id="JASPKZ010001953">
    <property type="protein sequence ID" value="KAJ9596956.1"/>
    <property type="molecule type" value="Genomic_DNA"/>
</dbReference>
<keyword evidence="2" id="KW-1185">Reference proteome</keyword>
<accession>A0AAD8AE71</accession>
<feature type="non-terminal residue" evidence="1">
    <location>
        <position position="201"/>
    </location>
</feature>
<sequence length="201" mass="23952">CGPVLSTISRDCIVFHLMITNKPPHIRPRDLCIVYCFWTQLVKYSYLFLATGNVWMNLKRRFFISITNLMIFRHVCSVYDIEWVYFFEIIFRSRVFQRSQIKNGTLVFGRRLSNVDVISYSNRFPELSLEPVSNFAIRLNSLSLSNNLYSLFNDELIMYLLKFTKFMKMDLGCFFSYTFHSNQTTADSLRFQIFMCIMIFK</sequence>
<evidence type="ECO:0000313" key="1">
    <source>
        <dbReference type="EMBL" id="KAJ9596956.1"/>
    </source>
</evidence>
<protein>
    <submittedName>
        <fullName evidence="1">Uncharacterized protein</fullName>
    </submittedName>
</protein>
<reference evidence="1" key="1">
    <citation type="journal article" date="2023" name="IScience">
        <title>Live-bearing cockroach genome reveals convergent evolutionary mechanisms linked to viviparity in insects and beyond.</title>
        <authorList>
            <person name="Fouks B."/>
            <person name="Harrison M.C."/>
            <person name="Mikhailova A.A."/>
            <person name="Marchal E."/>
            <person name="English S."/>
            <person name="Carruthers M."/>
            <person name="Jennings E.C."/>
            <person name="Chiamaka E.L."/>
            <person name="Frigard R.A."/>
            <person name="Pippel M."/>
            <person name="Attardo G.M."/>
            <person name="Benoit J.B."/>
            <person name="Bornberg-Bauer E."/>
            <person name="Tobe S.S."/>
        </authorList>
    </citation>
    <scope>NUCLEOTIDE SEQUENCE</scope>
    <source>
        <strain evidence="1">Stay&amp;Tobe</strain>
    </source>
</reference>
<organism evidence="1 2">
    <name type="scientific">Diploptera punctata</name>
    <name type="common">Pacific beetle cockroach</name>
    <dbReference type="NCBI Taxonomy" id="6984"/>
    <lineage>
        <taxon>Eukaryota</taxon>
        <taxon>Metazoa</taxon>
        <taxon>Ecdysozoa</taxon>
        <taxon>Arthropoda</taxon>
        <taxon>Hexapoda</taxon>
        <taxon>Insecta</taxon>
        <taxon>Pterygota</taxon>
        <taxon>Neoptera</taxon>
        <taxon>Polyneoptera</taxon>
        <taxon>Dictyoptera</taxon>
        <taxon>Blattodea</taxon>
        <taxon>Blaberoidea</taxon>
        <taxon>Blaberidae</taxon>
        <taxon>Diplopterinae</taxon>
        <taxon>Diploptera</taxon>
    </lineage>
</organism>
<feature type="non-terminal residue" evidence="1">
    <location>
        <position position="1"/>
    </location>
</feature>
<dbReference type="AlphaFoldDB" id="A0AAD8AE71"/>